<proteinExistence type="predicted"/>
<feature type="non-terminal residue" evidence="2">
    <location>
        <position position="1"/>
    </location>
</feature>
<protein>
    <submittedName>
        <fullName evidence="2">Uncharacterized protein</fullName>
    </submittedName>
</protein>
<gene>
    <name evidence="2" type="ORF">AVDCRST_MAG76-710</name>
</gene>
<evidence type="ECO:0000256" key="1">
    <source>
        <dbReference type="SAM" id="MobiDB-lite"/>
    </source>
</evidence>
<feature type="region of interest" description="Disordered" evidence="1">
    <location>
        <begin position="1"/>
        <end position="37"/>
    </location>
</feature>
<feature type="non-terminal residue" evidence="2">
    <location>
        <position position="37"/>
    </location>
</feature>
<organism evidence="2">
    <name type="scientific">uncultured Acidimicrobiales bacterium</name>
    <dbReference type="NCBI Taxonomy" id="310071"/>
    <lineage>
        <taxon>Bacteria</taxon>
        <taxon>Bacillati</taxon>
        <taxon>Actinomycetota</taxon>
        <taxon>Acidimicrobiia</taxon>
        <taxon>Acidimicrobiales</taxon>
        <taxon>environmental samples</taxon>
    </lineage>
</organism>
<evidence type="ECO:0000313" key="2">
    <source>
        <dbReference type="EMBL" id="CAA9221188.1"/>
    </source>
</evidence>
<name>A0A6J4HFX8_9ACTN</name>
<reference evidence="2" key="1">
    <citation type="submission" date="2020-02" db="EMBL/GenBank/DDBJ databases">
        <authorList>
            <person name="Meier V. D."/>
        </authorList>
    </citation>
    <scope>NUCLEOTIDE SEQUENCE</scope>
    <source>
        <strain evidence="2">AVDCRST_MAG76</strain>
    </source>
</reference>
<sequence length="37" mass="4143">CSGRGPDRGRRRGVYHPTPGSPRRLRAVAGSCARWHR</sequence>
<dbReference type="AlphaFoldDB" id="A0A6J4HFX8"/>
<dbReference type="EMBL" id="CADCSZ010000040">
    <property type="protein sequence ID" value="CAA9221188.1"/>
    <property type="molecule type" value="Genomic_DNA"/>
</dbReference>
<accession>A0A6J4HFX8</accession>